<keyword evidence="7" id="KW-0411">Iron-sulfur</keyword>
<comment type="subcellular location">
    <subcellularLocation>
        <location evidence="1">Periplasm</location>
    </subcellularLocation>
</comment>
<dbReference type="RefSeq" id="WP_085099818.1">
    <property type="nucleotide sequence ID" value="NZ_FWZU01000002.1"/>
</dbReference>
<accession>A0A1X7CT73</accession>
<dbReference type="PROSITE" id="PS51379">
    <property type="entry name" value="4FE4S_FER_2"/>
    <property type="match status" value="2"/>
</dbReference>
<proteinExistence type="predicted"/>
<evidence type="ECO:0000313" key="11">
    <source>
        <dbReference type="Proteomes" id="UP000192906"/>
    </source>
</evidence>
<feature type="domain" description="4Fe-4S ferredoxin-type" evidence="9">
    <location>
        <begin position="42"/>
        <end position="72"/>
    </location>
</feature>
<evidence type="ECO:0000256" key="3">
    <source>
        <dbReference type="ARBA" id="ARBA00022485"/>
    </source>
</evidence>
<dbReference type="InterPro" id="IPR051555">
    <property type="entry name" value="FDH_Electron_Transfer_Unit"/>
</dbReference>
<dbReference type="PANTHER" id="PTHR43545">
    <property type="entry name" value="FORMATE DEHYDROGENASE, NITRATE-INDUCIBLE, IRON-SULFUR SUBUNIT"/>
    <property type="match status" value="1"/>
</dbReference>
<keyword evidence="4" id="KW-0479">Metal-binding</keyword>
<keyword evidence="5" id="KW-0677">Repeat</keyword>
<dbReference type="InterPro" id="IPR006311">
    <property type="entry name" value="TAT_signal"/>
</dbReference>
<dbReference type="GO" id="GO:0051539">
    <property type="term" value="F:4 iron, 4 sulfur cluster binding"/>
    <property type="evidence" value="ECO:0007669"/>
    <property type="project" value="UniProtKB-KW"/>
</dbReference>
<keyword evidence="11" id="KW-1185">Reference proteome</keyword>
<evidence type="ECO:0000256" key="7">
    <source>
        <dbReference type="ARBA" id="ARBA00023014"/>
    </source>
</evidence>
<dbReference type="GO" id="GO:0042597">
    <property type="term" value="C:periplasmic space"/>
    <property type="evidence" value="ECO:0007669"/>
    <property type="project" value="UniProtKB-SubCell"/>
</dbReference>
<protein>
    <submittedName>
        <fullName evidence="10">Tat (Twin-arginine translocation) pathway signal sequence</fullName>
    </submittedName>
</protein>
<dbReference type="SUPFAM" id="SSF54862">
    <property type="entry name" value="4Fe-4S ferredoxins"/>
    <property type="match status" value="1"/>
</dbReference>
<dbReference type="GO" id="GO:0046872">
    <property type="term" value="F:metal ion binding"/>
    <property type="evidence" value="ECO:0007669"/>
    <property type="project" value="UniProtKB-KW"/>
</dbReference>
<dbReference type="Proteomes" id="UP000192906">
    <property type="component" value="Unassembled WGS sequence"/>
</dbReference>
<evidence type="ECO:0000256" key="5">
    <source>
        <dbReference type="ARBA" id="ARBA00022737"/>
    </source>
</evidence>
<feature type="signal peptide" evidence="8">
    <location>
        <begin position="1"/>
        <end position="34"/>
    </location>
</feature>
<name>A0A1X7CT73_9BACT</name>
<feature type="chain" id="PRO_5012778587" evidence="8">
    <location>
        <begin position="35"/>
        <end position="332"/>
    </location>
</feature>
<comment type="subunit">
    <text evidence="2">Heterodimer of a large and a small subunit.</text>
</comment>
<reference evidence="11" key="1">
    <citation type="submission" date="2017-04" db="EMBL/GenBank/DDBJ databases">
        <authorList>
            <person name="Varghese N."/>
            <person name="Submissions S."/>
        </authorList>
    </citation>
    <scope>NUCLEOTIDE SEQUENCE [LARGE SCALE GENOMIC DNA]</scope>
    <source>
        <strain evidence="11">K3S</strain>
    </source>
</reference>
<dbReference type="PROSITE" id="PS51318">
    <property type="entry name" value="TAT"/>
    <property type="match status" value="1"/>
</dbReference>
<feature type="domain" description="4Fe-4S ferredoxin-type" evidence="9">
    <location>
        <begin position="118"/>
        <end position="150"/>
    </location>
</feature>
<keyword evidence="6" id="KW-0408">Iron</keyword>
<dbReference type="OrthoDB" id="9789030at2"/>
<sequence length="332" mass="35766">MTGKMKGISRRNFLKGLGAGSAAMLLPSASPAAAASSATEELATLLDISKCIGCGECVNGCSEVNGSKYPEPKKPFPVMYPTSRVKVEDWSDKRDVDDRLTPYNWLFIQSAEVEYKGESYEINIPRRCLHCQNPPCADLCPWGAAAKQKNGIVRIQPNVCLGGAKCRTVCPWHIPQRQTGVGLYMRLLPKFAGNGVMYKCDRCYNRINEGKLPACIEVCPEHVQTIGPRSEILAKAHELADKNGWFIYGEEENGGTNTIYVSPVPFDLLNKAIEKGAGKPGLQPVADSMADEENLASAIAIAPLAGIAAGIIKAGNYLSSAADNKNNDKSDG</sequence>
<dbReference type="EMBL" id="FWZU01000002">
    <property type="protein sequence ID" value="SMF02446.1"/>
    <property type="molecule type" value="Genomic_DNA"/>
</dbReference>
<dbReference type="AlphaFoldDB" id="A0A1X7CT73"/>
<evidence type="ECO:0000313" key="10">
    <source>
        <dbReference type="EMBL" id="SMF02446.1"/>
    </source>
</evidence>
<dbReference type="InterPro" id="IPR019546">
    <property type="entry name" value="TAT_signal_bac_arc"/>
</dbReference>
<dbReference type="Pfam" id="PF10518">
    <property type="entry name" value="TAT_signal"/>
    <property type="match status" value="1"/>
</dbReference>
<organism evidence="10 11">
    <name type="scientific">Desulfovibrio gilichinskyi</name>
    <dbReference type="NCBI Taxonomy" id="1519643"/>
    <lineage>
        <taxon>Bacteria</taxon>
        <taxon>Pseudomonadati</taxon>
        <taxon>Thermodesulfobacteriota</taxon>
        <taxon>Desulfovibrionia</taxon>
        <taxon>Desulfovibrionales</taxon>
        <taxon>Desulfovibrionaceae</taxon>
        <taxon>Desulfovibrio</taxon>
    </lineage>
</organism>
<evidence type="ECO:0000256" key="8">
    <source>
        <dbReference type="SAM" id="SignalP"/>
    </source>
</evidence>
<evidence type="ECO:0000256" key="2">
    <source>
        <dbReference type="ARBA" id="ARBA00011771"/>
    </source>
</evidence>
<dbReference type="STRING" id="1519643.SAMN06295933_1210"/>
<keyword evidence="8" id="KW-0732">Signal</keyword>
<evidence type="ECO:0000256" key="4">
    <source>
        <dbReference type="ARBA" id="ARBA00022723"/>
    </source>
</evidence>
<keyword evidence="3" id="KW-0004">4Fe-4S</keyword>
<dbReference type="InterPro" id="IPR017896">
    <property type="entry name" value="4Fe4S_Fe-S-bd"/>
</dbReference>
<evidence type="ECO:0000256" key="1">
    <source>
        <dbReference type="ARBA" id="ARBA00004418"/>
    </source>
</evidence>
<dbReference type="PANTHER" id="PTHR43545:SF4">
    <property type="entry name" value="IRON-SULFUR PROTEIN"/>
    <property type="match status" value="1"/>
</dbReference>
<gene>
    <name evidence="10" type="ORF">SAMN06295933_1210</name>
</gene>
<dbReference type="Gene3D" id="3.30.70.20">
    <property type="match status" value="2"/>
</dbReference>
<dbReference type="NCBIfam" id="TIGR01409">
    <property type="entry name" value="TAT_signal_seq"/>
    <property type="match status" value="1"/>
</dbReference>
<dbReference type="Pfam" id="PF13247">
    <property type="entry name" value="Fer4_11"/>
    <property type="match status" value="1"/>
</dbReference>
<evidence type="ECO:0000256" key="6">
    <source>
        <dbReference type="ARBA" id="ARBA00023004"/>
    </source>
</evidence>
<evidence type="ECO:0000259" key="9">
    <source>
        <dbReference type="PROSITE" id="PS51379"/>
    </source>
</evidence>